<accession>A0A177EHF1</accession>
<feature type="region of interest" description="Disordered" evidence="1">
    <location>
        <begin position="101"/>
        <end position="124"/>
    </location>
</feature>
<dbReference type="SUPFAM" id="SSF103111">
    <property type="entry name" value="Activator of Hsp90 ATPase, Aha1"/>
    <property type="match status" value="1"/>
</dbReference>
<dbReference type="RefSeq" id="XP_067545078.1">
    <property type="nucleotide sequence ID" value="XM_067689348.1"/>
</dbReference>
<sequence>MFNADGYHWTEDNCTSEGVKILVREFKARKIEVSEITRANVYIAQRMGSRRVGYDLALVLRKEGREHSLHLTSLTAESEIEPEEVREETSAAIGQMKEGLLAAPSPGSAPNPGPDSASLKLKKAQPTIPQAPLNVKKTEEYRQRFVAKTSAKTLLEVMFTPGLATGWSNGFFQFTTKDGLVQCSSPALTLKDLSITGNEVTALLSLPSHPGHFSPLTITLREKGGETEALFQAQGIRANTASLLTSTIEEVYCRSISRVMNIPFRKAGC</sequence>
<reference evidence="2 3" key="1">
    <citation type="submission" date="2016-02" db="EMBL/GenBank/DDBJ databases">
        <title>Discovery of a natural microsporidian pathogen with a broad tissue tropism in Caenorhabditis elegans.</title>
        <authorList>
            <person name="Luallen R.J."/>
            <person name="Reinke A.W."/>
            <person name="Tong L."/>
            <person name="Botts M.R."/>
            <person name="Felix M.-A."/>
            <person name="Troemel E.R."/>
        </authorList>
    </citation>
    <scope>NUCLEOTIDE SEQUENCE [LARGE SCALE GENOMIC DNA]</scope>
    <source>
        <strain evidence="2 3">JUm2807</strain>
    </source>
</reference>
<proteinExistence type="predicted"/>
<dbReference type="AlphaFoldDB" id="A0A177EHF1"/>
<dbReference type="VEuPathDB" id="MicrosporidiaDB:NEDG_01930"/>
<gene>
    <name evidence="2" type="ORF">NEDG_01930</name>
</gene>
<evidence type="ECO:0000313" key="3">
    <source>
        <dbReference type="Proteomes" id="UP000185944"/>
    </source>
</evidence>
<keyword evidence="3" id="KW-1185">Reference proteome</keyword>
<evidence type="ECO:0000256" key="1">
    <source>
        <dbReference type="SAM" id="MobiDB-lite"/>
    </source>
</evidence>
<dbReference type="GeneID" id="93648280"/>
<organism evidence="2 3">
    <name type="scientific">Nematocida displodere</name>
    <dbReference type="NCBI Taxonomy" id="1805483"/>
    <lineage>
        <taxon>Eukaryota</taxon>
        <taxon>Fungi</taxon>
        <taxon>Fungi incertae sedis</taxon>
        <taxon>Microsporidia</taxon>
        <taxon>Nematocida</taxon>
    </lineage>
</organism>
<name>A0A177EHF1_9MICR</name>
<dbReference type="InterPro" id="IPR036338">
    <property type="entry name" value="Aha1"/>
</dbReference>
<comment type="caution">
    <text evidence="2">The sequence shown here is derived from an EMBL/GenBank/DDBJ whole genome shotgun (WGS) entry which is preliminary data.</text>
</comment>
<protein>
    <submittedName>
        <fullName evidence="2">Uncharacterized protein</fullName>
    </submittedName>
</protein>
<evidence type="ECO:0000313" key="2">
    <source>
        <dbReference type="EMBL" id="OAG31403.1"/>
    </source>
</evidence>
<dbReference type="EMBL" id="LTDL01000016">
    <property type="protein sequence ID" value="OAG31403.1"/>
    <property type="molecule type" value="Genomic_DNA"/>
</dbReference>
<dbReference type="Proteomes" id="UP000185944">
    <property type="component" value="Unassembled WGS sequence"/>
</dbReference>